<evidence type="ECO:0000256" key="1">
    <source>
        <dbReference type="SAM" id="MobiDB-lite"/>
    </source>
</evidence>
<sequence>MASSSHSRSRSRSPRDGAVMNAPLQPAAAAAGAAGALNPVGVVELGNPYAMALSLQSQAAAAAHGFRVDFKYHEGDPLPVEHIYPVSQHQQKVVVREHVYVAAELPIWEHSPLGHELYRICHESHYIRKYRSVLMCAVCGRYVQTRMPTAGIDNLIGPCPKVRNRYGIQNMENIMHGFFPKCGGRWADGPPAPVPPLPPVLPAQADEAAAQPAVPLPALPAPADEAAGPEAGSDAADGGNSFYSEGDSAEHDDGS</sequence>
<dbReference type="EMBL" id="CAUYUJ010016657">
    <property type="protein sequence ID" value="CAK0867553.1"/>
    <property type="molecule type" value="Genomic_DNA"/>
</dbReference>
<name>A0ABN9V4H4_9DINO</name>
<evidence type="ECO:0000313" key="2">
    <source>
        <dbReference type="EMBL" id="CAK0867553.1"/>
    </source>
</evidence>
<reference evidence="2" key="1">
    <citation type="submission" date="2023-10" db="EMBL/GenBank/DDBJ databases">
        <authorList>
            <person name="Chen Y."/>
            <person name="Shah S."/>
            <person name="Dougan E. K."/>
            <person name="Thang M."/>
            <person name="Chan C."/>
        </authorList>
    </citation>
    <scope>NUCLEOTIDE SEQUENCE [LARGE SCALE GENOMIC DNA]</scope>
</reference>
<accession>A0ABN9V4H4</accession>
<gene>
    <name evidence="2" type="ORF">PCOR1329_LOCUS54471</name>
</gene>
<feature type="compositionally biased region" description="Low complexity" evidence="1">
    <location>
        <begin position="202"/>
        <end position="213"/>
    </location>
</feature>
<evidence type="ECO:0008006" key="4">
    <source>
        <dbReference type="Google" id="ProtNLM"/>
    </source>
</evidence>
<evidence type="ECO:0000313" key="3">
    <source>
        <dbReference type="Proteomes" id="UP001189429"/>
    </source>
</evidence>
<protein>
    <recommendedName>
        <fullName evidence="4">DNA-directed RNA polymerase</fullName>
    </recommendedName>
</protein>
<dbReference type="Proteomes" id="UP001189429">
    <property type="component" value="Unassembled WGS sequence"/>
</dbReference>
<keyword evidence="3" id="KW-1185">Reference proteome</keyword>
<feature type="region of interest" description="Disordered" evidence="1">
    <location>
        <begin position="193"/>
        <end position="255"/>
    </location>
</feature>
<organism evidence="2 3">
    <name type="scientific">Prorocentrum cordatum</name>
    <dbReference type="NCBI Taxonomy" id="2364126"/>
    <lineage>
        <taxon>Eukaryota</taxon>
        <taxon>Sar</taxon>
        <taxon>Alveolata</taxon>
        <taxon>Dinophyceae</taxon>
        <taxon>Prorocentrales</taxon>
        <taxon>Prorocentraceae</taxon>
        <taxon>Prorocentrum</taxon>
    </lineage>
</organism>
<feature type="compositionally biased region" description="Low complexity" evidence="1">
    <location>
        <begin position="221"/>
        <end position="238"/>
    </location>
</feature>
<comment type="caution">
    <text evidence="2">The sequence shown here is derived from an EMBL/GenBank/DDBJ whole genome shotgun (WGS) entry which is preliminary data.</text>
</comment>
<proteinExistence type="predicted"/>